<evidence type="ECO:0000313" key="3">
    <source>
        <dbReference type="EMBL" id="KAF0981960.1"/>
    </source>
</evidence>
<organism evidence="3 4">
    <name type="scientific">Naegleria fowleri</name>
    <name type="common">Brain eating amoeba</name>
    <dbReference type="NCBI Taxonomy" id="5763"/>
    <lineage>
        <taxon>Eukaryota</taxon>
        <taxon>Discoba</taxon>
        <taxon>Heterolobosea</taxon>
        <taxon>Tetramitia</taxon>
        <taxon>Eutetramitia</taxon>
        <taxon>Vahlkampfiidae</taxon>
        <taxon>Naegleria</taxon>
    </lineage>
</organism>
<dbReference type="OrthoDB" id="10421027at2759"/>
<proteinExistence type="predicted"/>
<feature type="compositionally biased region" description="Polar residues" evidence="2">
    <location>
        <begin position="14"/>
        <end position="25"/>
    </location>
</feature>
<feature type="coiled-coil region" evidence="1">
    <location>
        <begin position="401"/>
        <end position="453"/>
    </location>
</feature>
<dbReference type="VEuPathDB" id="AmoebaDB:FDP41_011821"/>
<name>A0A6A5C834_NAEFO</name>
<feature type="region of interest" description="Disordered" evidence="2">
    <location>
        <begin position="1"/>
        <end position="54"/>
    </location>
</feature>
<feature type="compositionally biased region" description="Low complexity" evidence="2">
    <location>
        <begin position="74"/>
        <end position="93"/>
    </location>
</feature>
<evidence type="ECO:0000313" key="4">
    <source>
        <dbReference type="Proteomes" id="UP000444721"/>
    </source>
</evidence>
<feature type="compositionally biased region" description="Polar residues" evidence="2">
    <location>
        <begin position="469"/>
        <end position="502"/>
    </location>
</feature>
<dbReference type="VEuPathDB" id="AmoebaDB:NF0049760"/>
<feature type="region of interest" description="Disordered" evidence="2">
    <location>
        <begin position="74"/>
        <end position="96"/>
    </location>
</feature>
<dbReference type="EMBL" id="VFQX01000012">
    <property type="protein sequence ID" value="KAF0981960.1"/>
    <property type="molecule type" value="Genomic_DNA"/>
</dbReference>
<evidence type="ECO:0000256" key="2">
    <source>
        <dbReference type="SAM" id="MobiDB-lite"/>
    </source>
</evidence>
<gene>
    <name evidence="3" type="ORF">FDP41_011821</name>
</gene>
<feature type="region of interest" description="Disordered" evidence="2">
    <location>
        <begin position="469"/>
        <end position="515"/>
    </location>
</feature>
<protein>
    <submittedName>
        <fullName evidence="3">Uncharacterized protein</fullName>
    </submittedName>
</protein>
<evidence type="ECO:0000256" key="1">
    <source>
        <dbReference type="SAM" id="Coils"/>
    </source>
</evidence>
<feature type="coiled-coil region" evidence="1">
    <location>
        <begin position="312"/>
        <end position="371"/>
    </location>
</feature>
<dbReference type="RefSeq" id="XP_044566673.1">
    <property type="nucleotide sequence ID" value="XM_044702273.1"/>
</dbReference>
<keyword evidence="1" id="KW-0175">Coiled coil</keyword>
<dbReference type="VEuPathDB" id="AmoebaDB:NfTy_021950"/>
<sequence length="515" mass="59363">MTRARTKSAVVSDPNHSSSSLQQRIQPAKKRSYTSTGIHSQTPPPSGNHSSSLLHSNFPPITFAYEENPPLHLSSFAESSSSPLSSFRHSPSPNSNLLQRRLSTTELSENVKLHSLLRRAQSPLPNASKTTHFHHRTTPNQYGIIVSNSSTSSSKQEKLDLYSKYIQKLRLELDKKSQLIKDLKEYVRKQDESIRISHDMYQKVLKHRCHGGERPSLEPSQELSQTLWENCNEEKIIDELFEEDNSEELLDEMTSRLMKYETKSNSPFSSDFQMLSKSCVTTSNASTQTFFESENEKMQHQMLLESINALKEVALSKQVKELKDQIQQYKTLYESIKDELISTRSEFVQYKMRLEEEREKNLIEIRNLSDTCKFEKNAKSDIYQSISSHFEEENKKNLIIIEKLKTDLKNRDAEKSSLEKLIETQQSLYNNLNERYNKETHQLRREIDGLRKKLSISMTRNMEFNTSLTTDSKNTLGSTATSDISSILQPSDSAQYMKSSRSSNDKSHRNELPKI</sequence>
<feature type="compositionally biased region" description="Basic and acidic residues" evidence="2">
    <location>
        <begin position="503"/>
        <end position="515"/>
    </location>
</feature>
<dbReference type="Proteomes" id="UP000444721">
    <property type="component" value="Unassembled WGS sequence"/>
</dbReference>
<dbReference type="AlphaFoldDB" id="A0A6A5C834"/>
<accession>A0A6A5C834</accession>
<dbReference type="OMA" id="RYNKETH"/>
<comment type="caution">
    <text evidence="3">The sequence shown here is derived from an EMBL/GenBank/DDBJ whole genome shotgun (WGS) entry which is preliminary data.</text>
</comment>
<reference evidence="3 4" key="1">
    <citation type="journal article" date="2019" name="Sci. Rep.">
        <title>Nanopore sequencing improves the draft genome of the human pathogenic amoeba Naegleria fowleri.</title>
        <authorList>
            <person name="Liechti N."/>
            <person name="Schurch N."/>
            <person name="Bruggmann R."/>
            <person name="Wittwer M."/>
        </authorList>
    </citation>
    <scope>NUCLEOTIDE SEQUENCE [LARGE SCALE GENOMIC DNA]</scope>
    <source>
        <strain evidence="3 4">ATCC 30894</strain>
    </source>
</reference>
<dbReference type="GeneID" id="68119036"/>
<keyword evidence="4" id="KW-1185">Reference proteome</keyword>